<sequence>MLSLWEWIQDMGNSKTLALILFMSTFVGVVIYLFASPRRARKFETYRYIPLDDDDSHREPTTSRRDKTESDEQ</sequence>
<dbReference type="RefSeq" id="WP_019570135.1">
    <property type="nucleotide sequence ID" value="NZ_MUZR01000004.1"/>
</dbReference>
<gene>
    <name evidence="3" type="ORF">B1A74_01275</name>
</gene>
<proteinExistence type="predicted"/>
<feature type="compositionally biased region" description="Basic and acidic residues" evidence="1">
    <location>
        <begin position="55"/>
        <end position="73"/>
    </location>
</feature>
<organism evidence="3 4">
    <name type="scientific">Thioalkalivibrio halophilus</name>
    <dbReference type="NCBI Taxonomy" id="252474"/>
    <lineage>
        <taxon>Bacteria</taxon>
        <taxon>Pseudomonadati</taxon>
        <taxon>Pseudomonadota</taxon>
        <taxon>Gammaproteobacteria</taxon>
        <taxon>Chromatiales</taxon>
        <taxon>Ectothiorhodospiraceae</taxon>
        <taxon>Thioalkalivibrio</taxon>
    </lineage>
</organism>
<dbReference type="STRING" id="252474.B1A74_01275"/>
<evidence type="ECO:0000313" key="3">
    <source>
        <dbReference type="EMBL" id="OOC11278.1"/>
    </source>
</evidence>
<dbReference type="OrthoDB" id="7066079at2"/>
<name>A0A1V3A1K5_9GAMM</name>
<protein>
    <recommendedName>
        <fullName evidence="5">Cbb3-type cytochrome C oxidase subunit 3</fullName>
    </recommendedName>
</protein>
<dbReference type="InterPro" id="IPR008621">
    <property type="entry name" value="Cbb3-typ_cyt_oxidase_comp"/>
</dbReference>
<evidence type="ECO:0000256" key="1">
    <source>
        <dbReference type="SAM" id="MobiDB-lite"/>
    </source>
</evidence>
<dbReference type="Proteomes" id="UP000189177">
    <property type="component" value="Unassembled WGS sequence"/>
</dbReference>
<accession>A0A1V3A1K5</accession>
<evidence type="ECO:0000256" key="2">
    <source>
        <dbReference type="SAM" id="Phobius"/>
    </source>
</evidence>
<evidence type="ECO:0008006" key="5">
    <source>
        <dbReference type="Google" id="ProtNLM"/>
    </source>
</evidence>
<dbReference type="AlphaFoldDB" id="A0A1V3A1K5"/>
<keyword evidence="4" id="KW-1185">Reference proteome</keyword>
<keyword evidence="2" id="KW-1133">Transmembrane helix</keyword>
<feature type="region of interest" description="Disordered" evidence="1">
    <location>
        <begin position="51"/>
        <end position="73"/>
    </location>
</feature>
<dbReference type="EMBL" id="MUZR01000004">
    <property type="protein sequence ID" value="OOC11278.1"/>
    <property type="molecule type" value="Genomic_DNA"/>
</dbReference>
<comment type="caution">
    <text evidence="3">The sequence shown here is derived from an EMBL/GenBank/DDBJ whole genome shotgun (WGS) entry which is preliminary data.</text>
</comment>
<keyword evidence="2" id="KW-0812">Transmembrane</keyword>
<evidence type="ECO:0000313" key="4">
    <source>
        <dbReference type="Proteomes" id="UP000189177"/>
    </source>
</evidence>
<reference evidence="3 4" key="1">
    <citation type="submission" date="2017-02" db="EMBL/GenBank/DDBJ databases">
        <title>Genomic diversity within the haloalkaliphilic genus Thioalkalivibrio.</title>
        <authorList>
            <person name="Ahn A.-C."/>
            <person name="Meier-Kolthoff J."/>
            <person name="Overmars L."/>
            <person name="Richter M."/>
            <person name="Woyke T."/>
            <person name="Sorokin D.Y."/>
            <person name="Muyzer G."/>
        </authorList>
    </citation>
    <scope>NUCLEOTIDE SEQUENCE [LARGE SCALE GENOMIC DNA]</scope>
    <source>
        <strain evidence="3 4">HL17</strain>
    </source>
</reference>
<dbReference type="Pfam" id="PF05545">
    <property type="entry name" value="FixQ"/>
    <property type="match status" value="1"/>
</dbReference>
<keyword evidence="2" id="KW-0472">Membrane</keyword>
<feature type="transmembrane region" description="Helical" evidence="2">
    <location>
        <begin position="16"/>
        <end position="35"/>
    </location>
</feature>